<feature type="transmembrane region" description="Helical" evidence="1">
    <location>
        <begin position="14"/>
        <end position="36"/>
    </location>
</feature>
<dbReference type="Proteomes" id="UP001139409">
    <property type="component" value="Unassembled WGS sequence"/>
</dbReference>
<sequence>MTAIERIPKIWKTAYLLICSWYALNYALSAVIEWQIERPYNTIALENGFYLLEAVCISIALIFFYAQFLTRFRLPIQIVGHVGGLLVYFLFISYLSYYFNDYLDGRVYFDDWKEYMTDLLSWDAMRYYDQYLITVAVFYIIRYFTSLQSEEKEKSGLEIKNKEMQISLLKSQINPHFLFNTLNSISTLVGTNKEKARSVIGQLSDIFRYALESHDGQLVKLSSELEFIENYIRIQEVRFGERLRYVKDVSSSCLNMDIPPMILQPLVENSVKYGIAPKDDGGTIWLVVKPVGDGVIFRVSDDGLGKNAKKVLDGNSTGVGIKNTDRRLKSIYGPAAGLNIQAREDGYSVSFTIPNKWIERRNDKLVIMEKETIN</sequence>
<keyword evidence="3" id="KW-0418">Kinase</keyword>
<protein>
    <submittedName>
        <fullName evidence="3">Histidine kinase</fullName>
    </submittedName>
</protein>
<dbReference type="PANTHER" id="PTHR34220:SF7">
    <property type="entry name" value="SENSOR HISTIDINE KINASE YPDA"/>
    <property type="match status" value="1"/>
</dbReference>
<proteinExistence type="predicted"/>
<dbReference type="Gene3D" id="3.30.565.10">
    <property type="entry name" value="Histidine kinase-like ATPase, C-terminal domain"/>
    <property type="match status" value="1"/>
</dbReference>
<dbReference type="InterPro" id="IPR010559">
    <property type="entry name" value="Sig_transdc_His_kin_internal"/>
</dbReference>
<reference evidence="3" key="1">
    <citation type="submission" date="2021-09" db="EMBL/GenBank/DDBJ databases">
        <title>Fulvivirga sp. isolated from coastal sediment.</title>
        <authorList>
            <person name="Yu H."/>
        </authorList>
    </citation>
    <scope>NUCLEOTIDE SEQUENCE</scope>
    <source>
        <strain evidence="3">1062</strain>
    </source>
</reference>
<organism evidence="3 4">
    <name type="scientific">Fulvivirga sedimenti</name>
    <dbReference type="NCBI Taxonomy" id="2879465"/>
    <lineage>
        <taxon>Bacteria</taxon>
        <taxon>Pseudomonadati</taxon>
        <taxon>Bacteroidota</taxon>
        <taxon>Cytophagia</taxon>
        <taxon>Cytophagales</taxon>
        <taxon>Fulvivirgaceae</taxon>
        <taxon>Fulvivirga</taxon>
    </lineage>
</organism>
<dbReference type="GO" id="GO:0000155">
    <property type="term" value="F:phosphorelay sensor kinase activity"/>
    <property type="evidence" value="ECO:0007669"/>
    <property type="project" value="InterPro"/>
</dbReference>
<evidence type="ECO:0000259" key="2">
    <source>
        <dbReference type="Pfam" id="PF06580"/>
    </source>
</evidence>
<evidence type="ECO:0000256" key="1">
    <source>
        <dbReference type="SAM" id="Phobius"/>
    </source>
</evidence>
<keyword evidence="3" id="KW-0808">Transferase</keyword>
<evidence type="ECO:0000313" key="4">
    <source>
        <dbReference type="Proteomes" id="UP001139409"/>
    </source>
</evidence>
<dbReference type="PANTHER" id="PTHR34220">
    <property type="entry name" value="SENSOR HISTIDINE KINASE YPDA"/>
    <property type="match status" value="1"/>
</dbReference>
<dbReference type="InterPro" id="IPR050640">
    <property type="entry name" value="Bact_2-comp_sensor_kinase"/>
</dbReference>
<evidence type="ECO:0000313" key="3">
    <source>
        <dbReference type="EMBL" id="MCA6074242.1"/>
    </source>
</evidence>
<gene>
    <name evidence="3" type="ORF">LDX50_05145</name>
</gene>
<dbReference type="AlphaFoldDB" id="A0A9X1HQA0"/>
<dbReference type="EMBL" id="JAIXNE010000001">
    <property type="protein sequence ID" value="MCA6074242.1"/>
    <property type="molecule type" value="Genomic_DNA"/>
</dbReference>
<feature type="transmembrane region" description="Helical" evidence="1">
    <location>
        <begin position="78"/>
        <end position="99"/>
    </location>
</feature>
<accession>A0A9X1HQA0</accession>
<keyword evidence="1" id="KW-0812">Transmembrane</keyword>
<dbReference type="GO" id="GO:0016020">
    <property type="term" value="C:membrane"/>
    <property type="evidence" value="ECO:0007669"/>
    <property type="project" value="InterPro"/>
</dbReference>
<name>A0A9X1HQA0_9BACT</name>
<dbReference type="RefSeq" id="WP_225697339.1">
    <property type="nucleotide sequence ID" value="NZ_JAIXNE010000001.1"/>
</dbReference>
<keyword evidence="1" id="KW-1133">Transmembrane helix</keyword>
<keyword evidence="4" id="KW-1185">Reference proteome</keyword>
<comment type="caution">
    <text evidence="3">The sequence shown here is derived from an EMBL/GenBank/DDBJ whole genome shotgun (WGS) entry which is preliminary data.</text>
</comment>
<feature type="domain" description="Signal transduction histidine kinase internal region" evidence="2">
    <location>
        <begin position="164"/>
        <end position="243"/>
    </location>
</feature>
<feature type="transmembrane region" description="Helical" evidence="1">
    <location>
        <begin position="48"/>
        <end position="66"/>
    </location>
</feature>
<keyword evidence="1" id="KW-0472">Membrane</keyword>
<dbReference type="SUPFAM" id="SSF55874">
    <property type="entry name" value="ATPase domain of HSP90 chaperone/DNA topoisomerase II/histidine kinase"/>
    <property type="match status" value="1"/>
</dbReference>
<dbReference type="InterPro" id="IPR036890">
    <property type="entry name" value="HATPase_C_sf"/>
</dbReference>
<dbReference type="Pfam" id="PF06580">
    <property type="entry name" value="His_kinase"/>
    <property type="match status" value="1"/>
</dbReference>